<feature type="domain" description="PAC" evidence="13">
    <location>
        <begin position="349"/>
        <end position="400"/>
    </location>
</feature>
<evidence type="ECO:0000256" key="10">
    <source>
        <dbReference type="SAM" id="Phobius"/>
    </source>
</evidence>
<keyword evidence="4" id="KW-0808">Transferase</keyword>
<keyword evidence="10" id="KW-1133">Transmembrane helix</keyword>
<dbReference type="CDD" id="cd16922">
    <property type="entry name" value="HATPase_EvgS-ArcB-TorS-like"/>
    <property type="match status" value="1"/>
</dbReference>
<dbReference type="InterPro" id="IPR000700">
    <property type="entry name" value="PAS-assoc_C"/>
</dbReference>
<evidence type="ECO:0000256" key="3">
    <source>
        <dbReference type="ARBA" id="ARBA00022553"/>
    </source>
</evidence>
<evidence type="ECO:0000256" key="8">
    <source>
        <dbReference type="ARBA" id="ARBA00023012"/>
    </source>
</evidence>
<dbReference type="GO" id="GO:0005524">
    <property type="term" value="F:ATP binding"/>
    <property type="evidence" value="ECO:0007669"/>
    <property type="project" value="UniProtKB-KW"/>
</dbReference>
<dbReference type="RefSeq" id="WP_072892298.1">
    <property type="nucleotide sequence ID" value="NZ_FQVM01000001.1"/>
</dbReference>
<dbReference type="Gene3D" id="3.30.450.20">
    <property type="entry name" value="PAS domain"/>
    <property type="match status" value="2"/>
</dbReference>
<dbReference type="SMART" id="SM00091">
    <property type="entry name" value="PAS"/>
    <property type="match status" value="2"/>
</dbReference>
<dbReference type="InterPro" id="IPR035965">
    <property type="entry name" value="PAS-like_dom_sf"/>
</dbReference>
<dbReference type="SUPFAM" id="SSF55785">
    <property type="entry name" value="PYP-like sensor domain (PAS domain)"/>
    <property type="match status" value="2"/>
</dbReference>
<dbReference type="Pfam" id="PF00512">
    <property type="entry name" value="HisKA"/>
    <property type="match status" value="1"/>
</dbReference>
<feature type="transmembrane region" description="Helical" evidence="10">
    <location>
        <begin position="77"/>
        <end position="99"/>
    </location>
</feature>
<feature type="domain" description="Histidine kinase" evidence="11">
    <location>
        <begin position="550"/>
        <end position="768"/>
    </location>
</feature>
<dbReference type="CDD" id="cd00082">
    <property type="entry name" value="HisKA"/>
    <property type="match status" value="1"/>
</dbReference>
<evidence type="ECO:0000259" key="12">
    <source>
        <dbReference type="PROSITE" id="PS50112"/>
    </source>
</evidence>
<dbReference type="InterPro" id="IPR005467">
    <property type="entry name" value="His_kinase_dom"/>
</dbReference>
<evidence type="ECO:0000313" key="14">
    <source>
        <dbReference type="EMBL" id="SHE34648.1"/>
    </source>
</evidence>
<dbReference type="PANTHER" id="PTHR43711:SF26">
    <property type="entry name" value="SENSOR HISTIDINE KINASE RCSC"/>
    <property type="match status" value="1"/>
</dbReference>
<dbReference type="GO" id="GO:0000155">
    <property type="term" value="F:phosphorelay sensor kinase activity"/>
    <property type="evidence" value="ECO:0007669"/>
    <property type="project" value="InterPro"/>
</dbReference>
<feature type="transmembrane region" description="Helical" evidence="10">
    <location>
        <begin position="53"/>
        <end position="70"/>
    </location>
</feature>
<dbReference type="CDD" id="cd00130">
    <property type="entry name" value="PAS"/>
    <property type="match status" value="1"/>
</dbReference>
<dbReference type="EMBL" id="FQVM01000001">
    <property type="protein sequence ID" value="SHE34648.1"/>
    <property type="molecule type" value="Genomic_DNA"/>
</dbReference>
<accession>A0A1M4SR21</accession>
<dbReference type="Pfam" id="PF02518">
    <property type="entry name" value="HATPase_c"/>
    <property type="match status" value="1"/>
</dbReference>
<dbReference type="Gene3D" id="3.30.565.10">
    <property type="entry name" value="Histidine kinase-like ATPase, C-terminal domain"/>
    <property type="match status" value="1"/>
</dbReference>
<dbReference type="InterPro" id="IPR004358">
    <property type="entry name" value="Sig_transdc_His_kin-like_C"/>
</dbReference>
<dbReference type="InterPro" id="IPR003661">
    <property type="entry name" value="HisK_dim/P_dom"/>
</dbReference>
<feature type="transmembrane region" description="Helical" evidence="10">
    <location>
        <begin position="147"/>
        <end position="168"/>
    </location>
</feature>
<dbReference type="PROSITE" id="PS50112">
    <property type="entry name" value="PAS"/>
    <property type="match status" value="1"/>
</dbReference>
<dbReference type="InterPro" id="IPR013655">
    <property type="entry name" value="PAS_fold_3"/>
</dbReference>
<evidence type="ECO:0000256" key="9">
    <source>
        <dbReference type="SAM" id="Coils"/>
    </source>
</evidence>
<feature type="transmembrane region" description="Helical" evidence="10">
    <location>
        <begin position="211"/>
        <end position="231"/>
    </location>
</feature>
<dbReference type="Gene3D" id="1.10.287.130">
    <property type="match status" value="1"/>
</dbReference>
<dbReference type="FunFam" id="3.30.565.10:FF:000037">
    <property type="entry name" value="Hybrid sensor histidine kinase/response regulator"/>
    <property type="match status" value="1"/>
</dbReference>
<proteinExistence type="predicted"/>
<evidence type="ECO:0000256" key="5">
    <source>
        <dbReference type="ARBA" id="ARBA00022741"/>
    </source>
</evidence>
<dbReference type="InterPro" id="IPR050736">
    <property type="entry name" value="Sensor_HK_Regulatory"/>
</dbReference>
<dbReference type="PROSITE" id="PS50113">
    <property type="entry name" value="PAC"/>
    <property type="match status" value="1"/>
</dbReference>
<dbReference type="SUPFAM" id="SSF47384">
    <property type="entry name" value="Homodimeric domain of signal transducing histidine kinase"/>
    <property type="match status" value="1"/>
</dbReference>
<dbReference type="NCBIfam" id="TIGR00229">
    <property type="entry name" value="sensory_box"/>
    <property type="match status" value="2"/>
</dbReference>
<dbReference type="SMART" id="SM00388">
    <property type="entry name" value="HisKA"/>
    <property type="match status" value="1"/>
</dbReference>
<dbReference type="EC" id="2.7.13.3" evidence="2"/>
<dbReference type="InterPro" id="IPR000014">
    <property type="entry name" value="PAS"/>
</dbReference>
<protein>
    <recommendedName>
        <fullName evidence="2">histidine kinase</fullName>
        <ecNumber evidence="2">2.7.13.3</ecNumber>
    </recommendedName>
</protein>
<keyword evidence="10" id="KW-0812">Transmembrane</keyword>
<dbReference type="InterPro" id="IPR036097">
    <property type="entry name" value="HisK_dim/P_sf"/>
</dbReference>
<reference evidence="14 15" key="1">
    <citation type="submission" date="2016-11" db="EMBL/GenBank/DDBJ databases">
        <authorList>
            <person name="Jaros S."/>
            <person name="Januszkiewicz K."/>
            <person name="Wedrychowicz H."/>
        </authorList>
    </citation>
    <scope>NUCLEOTIDE SEQUENCE [LARGE SCALE GENOMIC DNA]</scope>
    <source>
        <strain evidence="14 15">DSM 2631</strain>
    </source>
</reference>
<keyword evidence="7" id="KW-0067">ATP-binding</keyword>
<keyword evidence="10" id="KW-0472">Membrane</keyword>
<dbReference type="STRING" id="1533.SAMN05443638_101138"/>
<feature type="domain" description="PAS" evidence="12">
    <location>
        <begin position="276"/>
        <end position="346"/>
    </location>
</feature>
<dbReference type="SMART" id="SM00387">
    <property type="entry name" value="HATPase_c"/>
    <property type="match status" value="1"/>
</dbReference>
<evidence type="ECO:0000313" key="15">
    <source>
        <dbReference type="Proteomes" id="UP000184035"/>
    </source>
</evidence>
<feature type="transmembrane region" description="Helical" evidence="10">
    <location>
        <begin position="180"/>
        <end position="199"/>
    </location>
</feature>
<dbReference type="Pfam" id="PF13426">
    <property type="entry name" value="PAS_9"/>
    <property type="match status" value="1"/>
</dbReference>
<dbReference type="SUPFAM" id="SSF55874">
    <property type="entry name" value="ATPase domain of HSP90 chaperone/DNA topoisomerase II/histidine kinase"/>
    <property type="match status" value="1"/>
</dbReference>
<evidence type="ECO:0000259" key="13">
    <source>
        <dbReference type="PROSITE" id="PS50113"/>
    </source>
</evidence>
<name>A0A1M4SR21_9CLOT</name>
<dbReference type="PROSITE" id="PS50109">
    <property type="entry name" value="HIS_KIN"/>
    <property type="match status" value="1"/>
</dbReference>
<dbReference type="Proteomes" id="UP000184035">
    <property type="component" value="Unassembled WGS sequence"/>
</dbReference>
<feature type="coiled-coil region" evidence="9">
    <location>
        <begin position="511"/>
        <end position="540"/>
    </location>
</feature>
<organism evidence="14 15">
    <name type="scientific">Clostridium fallax</name>
    <dbReference type="NCBI Taxonomy" id="1533"/>
    <lineage>
        <taxon>Bacteria</taxon>
        <taxon>Bacillati</taxon>
        <taxon>Bacillota</taxon>
        <taxon>Clostridia</taxon>
        <taxon>Eubacteriales</taxon>
        <taxon>Clostridiaceae</taxon>
        <taxon>Clostridium</taxon>
    </lineage>
</organism>
<feature type="transmembrane region" description="Helical" evidence="10">
    <location>
        <begin position="119"/>
        <end position="135"/>
    </location>
</feature>
<evidence type="ECO:0000259" key="11">
    <source>
        <dbReference type="PROSITE" id="PS50109"/>
    </source>
</evidence>
<dbReference type="PANTHER" id="PTHR43711">
    <property type="entry name" value="TWO-COMPONENT HISTIDINE KINASE"/>
    <property type="match status" value="1"/>
</dbReference>
<evidence type="ECO:0000256" key="1">
    <source>
        <dbReference type="ARBA" id="ARBA00000085"/>
    </source>
</evidence>
<dbReference type="InterPro" id="IPR036890">
    <property type="entry name" value="HATPase_C_sf"/>
</dbReference>
<feature type="coiled-coil region" evidence="9">
    <location>
        <begin position="266"/>
        <end position="293"/>
    </location>
</feature>
<evidence type="ECO:0000256" key="7">
    <source>
        <dbReference type="ARBA" id="ARBA00022840"/>
    </source>
</evidence>
<comment type="catalytic activity">
    <reaction evidence="1">
        <text>ATP + protein L-histidine = ADP + protein N-phospho-L-histidine.</text>
        <dbReference type="EC" id="2.7.13.3"/>
    </reaction>
</comment>
<keyword evidence="5" id="KW-0547">Nucleotide-binding</keyword>
<dbReference type="OrthoDB" id="9813394at2"/>
<dbReference type="PRINTS" id="PR00344">
    <property type="entry name" value="BCTRLSENSOR"/>
</dbReference>
<keyword evidence="6 14" id="KW-0418">Kinase</keyword>
<gene>
    <name evidence="14" type="ORF">SAMN05443638_101138</name>
</gene>
<feature type="transmembrane region" description="Helical" evidence="10">
    <location>
        <begin position="237"/>
        <end position="261"/>
    </location>
</feature>
<sequence length="796" mass="93195">MCNKTLEESNEQLWKTLLIYFFIGISAIFLSSYLKKCYLNDGSMSFRVLEEGVEWFFVVLAAIAVFYFYLGVKDYILFIISMLSAMFVGWKTFECVYLMERITNNQFIVYRFLNHNINLTKTITVFIMIFITYKSKSKYYNLSRKKLIFYSLMYFFFGVFIGIIDALFINHKIDHNSYMFFINLIVLILQLIVLILILKKYFGKYKSFFKYILGTCFFCVYKQVFIIIDVLTRQEYFAAISLLTILMFIMPVIGIFSEFLAKLRLANDKVNEVKKLQKKLREITDNMEDTVLSIDKELKINYVTTSYCNIFGGTKEEHIGQSPFDVIHLEYREKIKEKVQKALENGTNFSTEYKAINKNGCSIWVESLVSIIFEDDKVVGAVINRRDVTKRIKAEEELKVSEKKYRNFFNMCSDFTYIIRLKPRKLIDANPAMIDAFKMNIDQLKKYTIYNFLDEEGKKLHKDITKKLLRGEKVTAKFQITNYLGEHIDLEAHYVPIYDEDKKLNMALCLAKNLNINKQIKELSLKNEKKEQELLDAKAYDKLKTEFFANISHELKTPVNVVFSAIQLMELKNDFKDEKSSYYLNVIKSNCYRLVRLINNIIDLTKIEAGFLNKSYSYENVVSIIENLTLSVVPYAENKGLILTFDTNEEEYYMYVDRNSMERIILNLLSNSIKFTPRGGEILVDLIVNNKGIYIKIKDTGIGISKENQKIIFERFRQVDKSFTRNHEGSGIGLSLVKSLIEFYGGSIRVQSELNKGSEFTIYMPNIKPEKIDKIDETETKKTSEEKIFIELSDIY</sequence>
<evidence type="ECO:0000256" key="4">
    <source>
        <dbReference type="ARBA" id="ARBA00022679"/>
    </source>
</evidence>
<dbReference type="AlphaFoldDB" id="A0A1M4SR21"/>
<dbReference type="InterPro" id="IPR003594">
    <property type="entry name" value="HATPase_dom"/>
</dbReference>
<keyword evidence="15" id="KW-1185">Reference proteome</keyword>
<evidence type="ECO:0000256" key="6">
    <source>
        <dbReference type="ARBA" id="ARBA00022777"/>
    </source>
</evidence>
<feature type="transmembrane region" description="Helical" evidence="10">
    <location>
        <begin position="12"/>
        <end position="33"/>
    </location>
</feature>
<keyword evidence="3" id="KW-0597">Phosphoprotein</keyword>
<evidence type="ECO:0000256" key="2">
    <source>
        <dbReference type="ARBA" id="ARBA00012438"/>
    </source>
</evidence>
<keyword evidence="8" id="KW-0902">Two-component regulatory system</keyword>
<dbReference type="Pfam" id="PF08447">
    <property type="entry name" value="PAS_3"/>
    <property type="match status" value="1"/>
</dbReference>
<keyword evidence="9" id="KW-0175">Coiled coil</keyword>